<dbReference type="RefSeq" id="WP_126995521.1">
    <property type="nucleotide sequence ID" value="NZ_JAKOAR010000025.1"/>
</dbReference>
<protein>
    <submittedName>
        <fullName evidence="2">Uncharacterized protein</fullName>
    </submittedName>
</protein>
<sequence length="62" mass="6458">MNGSTRVLPANDPSWSGLRQWVELDPTNGGFGDDPLDGDPVGDTPPAASFVPPPLESERPAG</sequence>
<gene>
    <name evidence="2" type="ORF">EJ913_05245</name>
</gene>
<dbReference type="Proteomes" id="UP000280346">
    <property type="component" value="Unassembled WGS sequence"/>
</dbReference>
<accession>A0A3S0VK71</accession>
<reference evidence="2 3" key="1">
    <citation type="submission" date="2018-12" db="EMBL/GenBank/DDBJ databases">
        <authorList>
            <person name="Yang Y."/>
        </authorList>
    </citation>
    <scope>NUCLEOTIDE SEQUENCE [LARGE SCALE GENOMIC DNA]</scope>
    <source>
        <strain evidence="2 3">GSF71</strain>
    </source>
</reference>
<evidence type="ECO:0000313" key="2">
    <source>
        <dbReference type="EMBL" id="RUQ74458.1"/>
    </source>
</evidence>
<evidence type="ECO:0000313" key="3">
    <source>
        <dbReference type="Proteomes" id="UP000280346"/>
    </source>
</evidence>
<feature type="region of interest" description="Disordered" evidence="1">
    <location>
        <begin position="22"/>
        <end position="62"/>
    </location>
</feature>
<dbReference type="EMBL" id="RZIJ01000003">
    <property type="protein sequence ID" value="RUQ74458.1"/>
    <property type="molecule type" value="Genomic_DNA"/>
</dbReference>
<organism evidence="2 3">
    <name type="scientific">Azospirillum doebereinerae</name>
    <dbReference type="NCBI Taxonomy" id="92933"/>
    <lineage>
        <taxon>Bacteria</taxon>
        <taxon>Pseudomonadati</taxon>
        <taxon>Pseudomonadota</taxon>
        <taxon>Alphaproteobacteria</taxon>
        <taxon>Rhodospirillales</taxon>
        <taxon>Azospirillaceae</taxon>
        <taxon>Azospirillum</taxon>
    </lineage>
</organism>
<keyword evidence="3" id="KW-1185">Reference proteome</keyword>
<comment type="caution">
    <text evidence="2">The sequence shown here is derived from an EMBL/GenBank/DDBJ whole genome shotgun (WGS) entry which is preliminary data.</text>
</comment>
<dbReference type="AlphaFoldDB" id="A0A3S0VK71"/>
<name>A0A3S0VK71_9PROT</name>
<evidence type="ECO:0000256" key="1">
    <source>
        <dbReference type="SAM" id="MobiDB-lite"/>
    </source>
</evidence>
<proteinExistence type="predicted"/>